<dbReference type="Proteomes" id="UP000324222">
    <property type="component" value="Unassembled WGS sequence"/>
</dbReference>
<feature type="compositionally biased region" description="Basic and acidic residues" evidence="1">
    <location>
        <begin position="69"/>
        <end position="78"/>
    </location>
</feature>
<organism evidence="2 3">
    <name type="scientific">Portunus trituberculatus</name>
    <name type="common">Swimming crab</name>
    <name type="synonym">Neptunus trituberculatus</name>
    <dbReference type="NCBI Taxonomy" id="210409"/>
    <lineage>
        <taxon>Eukaryota</taxon>
        <taxon>Metazoa</taxon>
        <taxon>Ecdysozoa</taxon>
        <taxon>Arthropoda</taxon>
        <taxon>Crustacea</taxon>
        <taxon>Multicrustacea</taxon>
        <taxon>Malacostraca</taxon>
        <taxon>Eumalacostraca</taxon>
        <taxon>Eucarida</taxon>
        <taxon>Decapoda</taxon>
        <taxon>Pleocyemata</taxon>
        <taxon>Brachyura</taxon>
        <taxon>Eubrachyura</taxon>
        <taxon>Portunoidea</taxon>
        <taxon>Portunidae</taxon>
        <taxon>Portuninae</taxon>
        <taxon>Portunus</taxon>
    </lineage>
</organism>
<feature type="compositionally biased region" description="Low complexity" evidence="1">
    <location>
        <begin position="36"/>
        <end position="58"/>
    </location>
</feature>
<evidence type="ECO:0000313" key="3">
    <source>
        <dbReference type="Proteomes" id="UP000324222"/>
    </source>
</evidence>
<proteinExistence type="predicted"/>
<comment type="caution">
    <text evidence="2">The sequence shown here is derived from an EMBL/GenBank/DDBJ whole genome shotgun (WGS) entry which is preliminary data.</text>
</comment>
<name>A0A5B7GUV5_PORTR</name>
<dbReference type="AlphaFoldDB" id="A0A5B7GUV5"/>
<evidence type="ECO:0000313" key="2">
    <source>
        <dbReference type="EMBL" id="MPC60977.1"/>
    </source>
</evidence>
<evidence type="ECO:0000256" key="1">
    <source>
        <dbReference type="SAM" id="MobiDB-lite"/>
    </source>
</evidence>
<dbReference type="EMBL" id="VSRR010018091">
    <property type="protein sequence ID" value="MPC60977.1"/>
    <property type="molecule type" value="Genomic_DNA"/>
</dbReference>
<gene>
    <name evidence="2" type="ORF">E2C01_055039</name>
</gene>
<protein>
    <submittedName>
        <fullName evidence="2">Uncharacterized protein</fullName>
    </submittedName>
</protein>
<sequence length="78" mass="8760">MPRGLPPPANNYLDMPRPPPNWFARDGLYCDNDQATITPTTPTTTTTTNNNNNKDNNNSKQQRAKRSQGRGERMGERG</sequence>
<keyword evidence="3" id="KW-1185">Reference proteome</keyword>
<feature type="region of interest" description="Disordered" evidence="1">
    <location>
        <begin position="1"/>
        <end position="78"/>
    </location>
</feature>
<accession>A0A5B7GUV5</accession>
<reference evidence="2 3" key="1">
    <citation type="submission" date="2019-05" db="EMBL/GenBank/DDBJ databases">
        <title>Another draft genome of Portunus trituberculatus and its Hox gene families provides insights of decapod evolution.</title>
        <authorList>
            <person name="Jeong J.-H."/>
            <person name="Song I."/>
            <person name="Kim S."/>
            <person name="Choi T."/>
            <person name="Kim D."/>
            <person name="Ryu S."/>
            <person name="Kim W."/>
        </authorList>
    </citation>
    <scope>NUCLEOTIDE SEQUENCE [LARGE SCALE GENOMIC DNA]</scope>
    <source>
        <tissue evidence="2">Muscle</tissue>
    </source>
</reference>